<feature type="transmembrane region" description="Helical" evidence="6">
    <location>
        <begin position="6"/>
        <end position="30"/>
    </location>
</feature>
<organism evidence="7 8">
    <name type="scientific">Hymenobacter algoricola</name>
    <dbReference type="NCBI Taxonomy" id="486267"/>
    <lineage>
        <taxon>Bacteria</taxon>
        <taxon>Pseudomonadati</taxon>
        <taxon>Bacteroidota</taxon>
        <taxon>Cytophagia</taxon>
        <taxon>Cytophagales</taxon>
        <taxon>Hymenobacteraceae</taxon>
        <taxon>Hymenobacter</taxon>
    </lineage>
</organism>
<evidence type="ECO:0000313" key="8">
    <source>
        <dbReference type="Proteomes" id="UP001499909"/>
    </source>
</evidence>
<gene>
    <name evidence="7" type="ORF">GCM10022406_22830</name>
</gene>
<evidence type="ECO:0000313" key="7">
    <source>
        <dbReference type="EMBL" id="GAA3938208.1"/>
    </source>
</evidence>
<comment type="caution">
    <text evidence="7">The sequence shown here is derived from an EMBL/GenBank/DDBJ whole genome shotgun (WGS) entry which is preliminary data.</text>
</comment>
<accession>A0ABP7N6D9</accession>
<dbReference type="InterPro" id="IPR003841">
    <property type="entry name" value="Na/Pi_transpt"/>
</dbReference>
<dbReference type="PANTHER" id="PTHR10010:SF46">
    <property type="entry name" value="SODIUM-DEPENDENT PHOSPHATE TRANSPORT PROTEIN 2B"/>
    <property type="match status" value="1"/>
</dbReference>
<dbReference type="PANTHER" id="PTHR10010">
    <property type="entry name" value="SOLUTE CARRIER FAMILY 34 SODIUM PHOSPHATE , MEMBER 2-RELATED"/>
    <property type="match status" value="1"/>
</dbReference>
<feature type="transmembrane region" description="Helical" evidence="6">
    <location>
        <begin position="104"/>
        <end position="126"/>
    </location>
</feature>
<name>A0ABP7N6D9_9BACT</name>
<dbReference type="NCBIfam" id="NF037997">
    <property type="entry name" value="Na_Pi_symport"/>
    <property type="match status" value="1"/>
</dbReference>
<keyword evidence="3 6" id="KW-0812">Transmembrane</keyword>
<dbReference type="Proteomes" id="UP001499909">
    <property type="component" value="Unassembled WGS sequence"/>
</dbReference>
<reference evidence="8" key="1">
    <citation type="journal article" date="2019" name="Int. J. Syst. Evol. Microbiol.">
        <title>The Global Catalogue of Microorganisms (GCM) 10K type strain sequencing project: providing services to taxonomists for standard genome sequencing and annotation.</title>
        <authorList>
            <consortium name="The Broad Institute Genomics Platform"/>
            <consortium name="The Broad Institute Genome Sequencing Center for Infectious Disease"/>
            <person name="Wu L."/>
            <person name="Ma J."/>
        </authorList>
    </citation>
    <scope>NUCLEOTIDE SEQUENCE [LARGE SCALE GENOMIC DNA]</scope>
    <source>
        <strain evidence="8">JCM 17214</strain>
    </source>
</reference>
<evidence type="ECO:0000256" key="4">
    <source>
        <dbReference type="ARBA" id="ARBA00022989"/>
    </source>
</evidence>
<keyword evidence="4 6" id="KW-1133">Transmembrane helix</keyword>
<feature type="transmembrane region" description="Helical" evidence="6">
    <location>
        <begin position="286"/>
        <end position="307"/>
    </location>
</feature>
<evidence type="ECO:0000256" key="3">
    <source>
        <dbReference type="ARBA" id="ARBA00022692"/>
    </source>
</evidence>
<feature type="transmembrane region" description="Helical" evidence="6">
    <location>
        <begin position="179"/>
        <end position="200"/>
    </location>
</feature>
<keyword evidence="2" id="KW-1003">Cell membrane</keyword>
<protein>
    <recommendedName>
        <fullName evidence="9">Na/Pi cotransporter family protein</fullName>
    </recommendedName>
</protein>
<proteinExistence type="predicted"/>
<sequence>MAASPLSIGLMAASGLVLFLYAVSRLALALRHVAGEKTKDYLHRFTRSIPAAILTGTIVTTLLDSSSVVIILVIALVSAGALPFRNSLGVVLGANIGTTISSQLFAFDLGQYAVLAMLPGLLLLSLSKKRNGRTTGRALFCFGLLFFSLFLIGEAAAPLKEYEGVQAWLLKLENPIRGAGAGALITLVVQSSSATLGMVIKLAAKGLLTLPAGIAVMLGAELGTCSDTLLATVGRGRPAVRTGLFHLGFNLISISLGLLLIQPFTALVLTLAGAADVSRQIAHAHVLFNVAGVLLFAPLLPFCQRLLEAVLPDEETAPKAATLSPARA</sequence>
<dbReference type="Pfam" id="PF02690">
    <property type="entry name" value="Na_Pi_cotrans"/>
    <property type="match status" value="2"/>
</dbReference>
<feature type="transmembrane region" description="Helical" evidence="6">
    <location>
        <begin position="251"/>
        <end position="274"/>
    </location>
</feature>
<keyword evidence="8" id="KW-1185">Reference proteome</keyword>
<dbReference type="RefSeq" id="WP_345113681.1">
    <property type="nucleotide sequence ID" value="NZ_BAABDH010000039.1"/>
</dbReference>
<feature type="transmembrane region" description="Helical" evidence="6">
    <location>
        <begin position="51"/>
        <end position="84"/>
    </location>
</feature>
<feature type="transmembrane region" description="Helical" evidence="6">
    <location>
        <begin position="138"/>
        <end position="159"/>
    </location>
</feature>
<evidence type="ECO:0008006" key="9">
    <source>
        <dbReference type="Google" id="ProtNLM"/>
    </source>
</evidence>
<dbReference type="EMBL" id="BAABDH010000039">
    <property type="protein sequence ID" value="GAA3938208.1"/>
    <property type="molecule type" value="Genomic_DNA"/>
</dbReference>
<evidence type="ECO:0000256" key="1">
    <source>
        <dbReference type="ARBA" id="ARBA00004651"/>
    </source>
</evidence>
<evidence type="ECO:0000256" key="6">
    <source>
        <dbReference type="SAM" id="Phobius"/>
    </source>
</evidence>
<keyword evidence="5 6" id="KW-0472">Membrane</keyword>
<evidence type="ECO:0000256" key="5">
    <source>
        <dbReference type="ARBA" id="ARBA00023136"/>
    </source>
</evidence>
<comment type="subcellular location">
    <subcellularLocation>
        <location evidence="1">Cell membrane</location>
        <topology evidence="1">Multi-pass membrane protein</topology>
    </subcellularLocation>
</comment>
<evidence type="ECO:0000256" key="2">
    <source>
        <dbReference type="ARBA" id="ARBA00022475"/>
    </source>
</evidence>